<sequence>MIKQDEEFAQLKKVIVCPPDHMAIREIINATQRHYENDNIDIQRAKEEHKKFVQALEENGVEVISLEPNEKFNEQVFTRDIGFTIGDTVFISYMEKDIRKKEVEVLTAYLDKNNLSYHRLNTPAIEGGDVVVSNDYVFVGVSTRTTMEAIEALQSQLCDRKVVPLPIRKDILHLDCVFNLVSEKEALIYSPAFNKEDVAWLSDKYDLIEVSDKEQFTLGTNVLSIGNKKIIALPINPKVNKDLTDRGYQIIEVPFSEIIKSGGSFRCCSMPIVRS</sequence>
<evidence type="ECO:0000313" key="2">
    <source>
        <dbReference type="Proteomes" id="UP000480246"/>
    </source>
</evidence>
<comment type="caution">
    <text evidence="1">The sequence shown here is derived from an EMBL/GenBank/DDBJ whole genome shotgun (WGS) entry which is preliminary data.</text>
</comment>
<dbReference type="GO" id="GO:0019546">
    <property type="term" value="P:L-arginine deiminase pathway"/>
    <property type="evidence" value="ECO:0007669"/>
    <property type="project" value="TreeGrafter"/>
</dbReference>
<dbReference type="OrthoDB" id="9814070at2"/>
<protein>
    <recommendedName>
        <fullName evidence="3">N(G),N(G)-dimethylarginine dimethylaminohydrolase</fullName>
    </recommendedName>
</protein>
<organism evidence="1 2">
    <name type="scientific">Gracilibacillus oryzae</name>
    <dbReference type="NCBI Taxonomy" id="1672701"/>
    <lineage>
        <taxon>Bacteria</taxon>
        <taxon>Bacillati</taxon>
        <taxon>Bacillota</taxon>
        <taxon>Bacilli</taxon>
        <taxon>Bacillales</taxon>
        <taxon>Bacillaceae</taxon>
        <taxon>Gracilibacillus</taxon>
    </lineage>
</organism>
<dbReference type="RefSeq" id="WP_153405451.1">
    <property type="nucleotide sequence ID" value="NZ_ML762436.1"/>
</dbReference>
<dbReference type="AlphaFoldDB" id="A0A7C8KSR5"/>
<evidence type="ECO:0000313" key="1">
    <source>
        <dbReference type="EMBL" id="KAB8129374.1"/>
    </source>
</evidence>
<evidence type="ECO:0008006" key="3">
    <source>
        <dbReference type="Google" id="ProtNLM"/>
    </source>
</evidence>
<dbReference type="SUPFAM" id="SSF55909">
    <property type="entry name" value="Pentein"/>
    <property type="match status" value="1"/>
</dbReference>
<dbReference type="EMBL" id="WEID01000076">
    <property type="protein sequence ID" value="KAB8129374.1"/>
    <property type="molecule type" value="Genomic_DNA"/>
</dbReference>
<reference evidence="1 2" key="1">
    <citation type="submission" date="2019-10" db="EMBL/GenBank/DDBJ databases">
        <title>Gracilibacillus sp. nov. isolated from rice seeds.</title>
        <authorList>
            <person name="He S."/>
        </authorList>
    </citation>
    <scope>NUCLEOTIDE SEQUENCE [LARGE SCALE GENOMIC DNA]</scope>
    <source>
        <strain evidence="1 2">TD8</strain>
    </source>
</reference>
<dbReference type="GO" id="GO:0016990">
    <property type="term" value="F:arginine deiminase activity"/>
    <property type="evidence" value="ECO:0007669"/>
    <property type="project" value="TreeGrafter"/>
</dbReference>
<dbReference type="PANTHER" id="PTHR47271:SF2">
    <property type="entry name" value="ARGININE DEIMINASE"/>
    <property type="match status" value="1"/>
</dbReference>
<keyword evidence="2" id="KW-1185">Reference proteome</keyword>
<dbReference type="Proteomes" id="UP000480246">
    <property type="component" value="Unassembled WGS sequence"/>
</dbReference>
<proteinExistence type="predicted"/>
<dbReference type="PANTHER" id="PTHR47271">
    <property type="entry name" value="ARGININE DEIMINASE"/>
    <property type="match status" value="1"/>
</dbReference>
<gene>
    <name evidence="1" type="ORF">F9U64_15300</name>
</gene>
<dbReference type="Gene3D" id="3.75.10.10">
    <property type="entry name" value="L-arginine/glycine Amidinotransferase, Chain A"/>
    <property type="match status" value="1"/>
</dbReference>
<accession>A0A7C8KSR5</accession>
<dbReference type="Pfam" id="PF19420">
    <property type="entry name" value="DDAH_eukar"/>
    <property type="match status" value="1"/>
</dbReference>
<name>A0A7C8KSR5_9BACI</name>